<sequence>MSWGDNYVDKHRHTPGKYLYRWHLAPHTLIQAAPVMDIHLVRMLNLFTACLTKQCTIISLTASTRRDFKNVEIL</sequence>
<dbReference type="Proteomes" id="UP001500604">
    <property type="component" value="Unassembled WGS sequence"/>
</dbReference>
<evidence type="ECO:0000313" key="2">
    <source>
        <dbReference type="Proteomes" id="UP001500604"/>
    </source>
</evidence>
<dbReference type="EMBL" id="BAABFL010000023">
    <property type="protein sequence ID" value="GAA4648063.1"/>
    <property type="molecule type" value="Genomic_DNA"/>
</dbReference>
<evidence type="ECO:0000313" key="1">
    <source>
        <dbReference type="EMBL" id="GAA4648063.1"/>
    </source>
</evidence>
<keyword evidence="2" id="KW-1185">Reference proteome</keyword>
<proteinExistence type="predicted"/>
<organism evidence="1 2">
    <name type="scientific">Kistimonas scapharcae</name>
    <dbReference type="NCBI Taxonomy" id="1036133"/>
    <lineage>
        <taxon>Bacteria</taxon>
        <taxon>Pseudomonadati</taxon>
        <taxon>Pseudomonadota</taxon>
        <taxon>Gammaproteobacteria</taxon>
        <taxon>Oceanospirillales</taxon>
        <taxon>Endozoicomonadaceae</taxon>
        <taxon>Kistimonas</taxon>
    </lineage>
</organism>
<name>A0ABP8UVX4_9GAMM</name>
<protein>
    <submittedName>
        <fullName evidence="1">Uncharacterized protein</fullName>
    </submittedName>
</protein>
<reference evidence="2" key="1">
    <citation type="journal article" date="2019" name="Int. J. Syst. Evol. Microbiol.">
        <title>The Global Catalogue of Microorganisms (GCM) 10K type strain sequencing project: providing services to taxonomists for standard genome sequencing and annotation.</title>
        <authorList>
            <consortium name="The Broad Institute Genomics Platform"/>
            <consortium name="The Broad Institute Genome Sequencing Center for Infectious Disease"/>
            <person name="Wu L."/>
            <person name="Ma J."/>
        </authorList>
    </citation>
    <scope>NUCLEOTIDE SEQUENCE [LARGE SCALE GENOMIC DNA]</scope>
    <source>
        <strain evidence="2">JCM 17805</strain>
    </source>
</reference>
<gene>
    <name evidence="1" type="ORF">GCM10023116_03270</name>
</gene>
<accession>A0ABP8UVX4</accession>
<comment type="caution">
    <text evidence="1">The sequence shown here is derived from an EMBL/GenBank/DDBJ whole genome shotgun (WGS) entry which is preliminary data.</text>
</comment>